<evidence type="ECO:0000313" key="1">
    <source>
        <dbReference type="EMBL" id="ADG89420.1"/>
    </source>
</evidence>
<dbReference type="HOGENOM" id="CLU_1214311_0_0_11"/>
<keyword evidence="2" id="KW-1185">Reference proteome</keyword>
<dbReference type="AlphaFoldDB" id="D6Y604"/>
<dbReference type="EMBL" id="CP001874">
    <property type="protein sequence ID" value="ADG89420.1"/>
    <property type="molecule type" value="Genomic_DNA"/>
</dbReference>
<protein>
    <recommendedName>
        <fullName evidence="3">Lipoprotein</fullName>
    </recommendedName>
</protein>
<organism evidence="1 2">
    <name type="scientific">Thermobispora bispora (strain ATCC 19993 / DSM 43833 / CBS 139.67 / JCM 10125 / KCTC 9307 / NBRC 14880 / R51)</name>
    <dbReference type="NCBI Taxonomy" id="469371"/>
    <lineage>
        <taxon>Bacteria</taxon>
        <taxon>Bacillati</taxon>
        <taxon>Actinomycetota</taxon>
        <taxon>Actinomycetes</taxon>
        <taxon>Streptosporangiales</taxon>
        <taxon>Streptosporangiaceae</taxon>
        <taxon>Thermobispora</taxon>
    </lineage>
</organism>
<sequence length="228" mass="26370">MTEIIRILVISILCAGLASCQISEAEREDFERRALSHLSQKYDQNFTIIKSEWDHESRLWEASVRSPEHPHLRITVSEYRDKSLRDDYLPLLWLEQAKPVLNPLIQDTFPSGDYAITFSWIPTDAFAAAGPAWKRNQYPTYHEPAKKGQIRLSLAIFIHRLVEKKDLAQKAFTLRQKLMAAGIMKTALYLSYGGEITENRGDFFQRRSLDLPLEKMDSVESIIQAMRE</sequence>
<reference evidence="1 2" key="1">
    <citation type="submission" date="2010-01" db="EMBL/GenBank/DDBJ databases">
        <title>The complete genome of Thermobispora bispora DSM 43833.</title>
        <authorList>
            <consortium name="US DOE Joint Genome Institute (JGI-PGF)"/>
            <person name="Lucas S."/>
            <person name="Copeland A."/>
            <person name="Lapidus A."/>
            <person name="Glavina del Rio T."/>
            <person name="Dalin E."/>
            <person name="Tice H."/>
            <person name="Bruce D."/>
            <person name="Goodwin L."/>
            <person name="Pitluck S."/>
            <person name="Kyrpides N."/>
            <person name="Mavromatis K."/>
            <person name="Ivanova N."/>
            <person name="Mikhailova N."/>
            <person name="Chertkov O."/>
            <person name="Brettin T."/>
            <person name="Detter J.C."/>
            <person name="Han C."/>
            <person name="Larimer F."/>
            <person name="Land M."/>
            <person name="Hauser L."/>
            <person name="Markowitz V."/>
            <person name="Cheng J.-F."/>
            <person name="Hugenholtz P."/>
            <person name="Woyke T."/>
            <person name="Wu D."/>
            <person name="Jando M."/>
            <person name="Schneider S."/>
            <person name="Klenk H.-P."/>
            <person name="Eisen J.A."/>
        </authorList>
    </citation>
    <scope>NUCLEOTIDE SEQUENCE [LARGE SCALE GENOMIC DNA]</scope>
    <source>
        <strain evidence="2">ATCC 19993 / DSM 43833 / CBS 139.67 / JCM 10125 / KCTC 9307 / NBRC 14880 / R51</strain>
    </source>
</reference>
<dbReference type="KEGG" id="tbi:Tbis_2720"/>
<dbReference type="RefSeq" id="WP_013132953.1">
    <property type="nucleotide sequence ID" value="NC_014165.1"/>
</dbReference>
<name>D6Y604_THEBD</name>
<dbReference type="PROSITE" id="PS51257">
    <property type="entry name" value="PROKAR_LIPOPROTEIN"/>
    <property type="match status" value="1"/>
</dbReference>
<evidence type="ECO:0000313" key="2">
    <source>
        <dbReference type="Proteomes" id="UP000006640"/>
    </source>
</evidence>
<evidence type="ECO:0008006" key="3">
    <source>
        <dbReference type="Google" id="ProtNLM"/>
    </source>
</evidence>
<dbReference type="Proteomes" id="UP000006640">
    <property type="component" value="Chromosome"/>
</dbReference>
<proteinExistence type="predicted"/>
<gene>
    <name evidence="1" type="ordered locus">Tbis_2720</name>
</gene>
<accession>D6Y604</accession>